<feature type="domain" description="CobB/CobQ-like glutamine amidotransferase" evidence="2">
    <location>
        <begin position="5"/>
        <end position="188"/>
    </location>
</feature>
<dbReference type="InterPro" id="IPR011698">
    <property type="entry name" value="GATase_3"/>
</dbReference>
<dbReference type="GO" id="GO:0003824">
    <property type="term" value="F:catalytic activity"/>
    <property type="evidence" value="ECO:0007669"/>
    <property type="project" value="InterPro"/>
</dbReference>
<dbReference type="AlphaFoldDB" id="A0AAE3DHY7"/>
<organism evidence="3 4">
    <name type="scientific">Hominenteromicrobium mulieris</name>
    <dbReference type="NCBI Taxonomy" id="2885357"/>
    <lineage>
        <taxon>Bacteria</taxon>
        <taxon>Bacillati</taxon>
        <taxon>Bacillota</taxon>
        <taxon>Clostridia</taxon>
        <taxon>Eubacteriales</taxon>
        <taxon>Oscillospiraceae</taxon>
        <taxon>Hominenteromicrobium</taxon>
    </lineage>
</organism>
<keyword evidence="1" id="KW-0315">Glutamine amidotransferase</keyword>
<protein>
    <recommendedName>
        <fullName evidence="2">CobB/CobQ-like glutamine amidotransferase domain-containing protein</fullName>
    </recommendedName>
</protein>
<dbReference type="EMBL" id="JAJEQC010000002">
    <property type="protein sequence ID" value="MCC2136022.1"/>
    <property type="molecule type" value="Genomic_DNA"/>
</dbReference>
<comment type="caution">
    <text evidence="3">The sequence shown here is derived from an EMBL/GenBank/DDBJ whole genome shotgun (WGS) entry which is preliminary data.</text>
</comment>
<reference evidence="3" key="1">
    <citation type="submission" date="2021-10" db="EMBL/GenBank/DDBJ databases">
        <title>Anaerobic single-cell dispensing facilitates the cultivation of human gut bacteria.</title>
        <authorList>
            <person name="Afrizal A."/>
        </authorList>
    </citation>
    <scope>NUCLEOTIDE SEQUENCE</scope>
    <source>
        <strain evidence="3">CLA-AA-H250</strain>
    </source>
</reference>
<evidence type="ECO:0000256" key="1">
    <source>
        <dbReference type="ARBA" id="ARBA00022962"/>
    </source>
</evidence>
<evidence type="ECO:0000313" key="3">
    <source>
        <dbReference type="EMBL" id="MCC2136022.1"/>
    </source>
</evidence>
<name>A0AAE3DHY7_9FIRM</name>
<dbReference type="RefSeq" id="WP_176819720.1">
    <property type="nucleotide sequence ID" value="NZ_JAJEQC010000002.1"/>
</dbReference>
<dbReference type="Proteomes" id="UP001199424">
    <property type="component" value="Unassembled WGS sequence"/>
</dbReference>
<evidence type="ECO:0000313" key="4">
    <source>
        <dbReference type="Proteomes" id="UP001199424"/>
    </source>
</evidence>
<evidence type="ECO:0000259" key="2">
    <source>
        <dbReference type="Pfam" id="PF07685"/>
    </source>
</evidence>
<sequence>MKIEVLFPEFCNLFGDAYNMVYLEKTLPEAEFIRTKFSDDVRFTEEKMNLVYMGPMTERMQEQVIRKLMPLKEKIQKAIDDGTVFLFTGNALEIFGDYIENEDGSRVECLGLYRLYAKRDMMHRHNSDFEGEFDGNVIMGFKTQFTMAYTPDESHGLFVKNKGVGLNIKAKYEGIRVNNFFGTYLVGPILVLNPPFTKYILNLMGAGDVKLAFEAENMAAYEQRKKDFAEKVH</sequence>
<keyword evidence="4" id="KW-1185">Reference proteome</keyword>
<gene>
    <name evidence="3" type="ORF">LKD31_03205</name>
</gene>
<dbReference type="Pfam" id="PF07685">
    <property type="entry name" value="GATase_3"/>
    <property type="match status" value="1"/>
</dbReference>
<proteinExistence type="predicted"/>
<accession>A0AAE3DHY7</accession>